<dbReference type="PANTHER" id="PTHR44229:SF4">
    <property type="entry name" value="15-HYDROXYPROSTAGLANDIN DEHYDROGENASE [NAD(+)]"/>
    <property type="match status" value="1"/>
</dbReference>
<evidence type="ECO:0000313" key="5">
    <source>
        <dbReference type="Proteomes" id="UP001642406"/>
    </source>
</evidence>
<dbReference type="SUPFAM" id="SSF51735">
    <property type="entry name" value="NAD(P)-binding Rossmann-fold domains"/>
    <property type="match status" value="1"/>
</dbReference>
<evidence type="ECO:0000256" key="2">
    <source>
        <dbReference type="ARBA" id="ARBA00022857"/>
    </source>
</evidence>
<dbReference type="Proteomes" id="UP001642406">
    <property type="component" value="Unassembled WGS sequence"/>
</dbReference>
<comment type="caution">
    <text evidence="4">The sequence shown here is derived from an EMBL/GenBank/DDBJ whole genome shotgun (WGS) entry which is preliminary data.</text>
</comment>
<name>A0ABP0CZ90_9PEZI</name>
<dbReference type="EMBL" id="CAWUHC010000157">
    <property type="protein sequence ID" value="CAK7236331.1"/>
    <property type="molecule type" value="Genomic_DNA"/>
</dbReference>
<dbReference type="Pfam" id="PF00106">
    <property type="entry name" value="adh_short"/>
    <property type="match status" value="1"/>
</dbReference>
<accession>A0ABP0CZ90</accession>
<evidence type="ECO:0000313" key="4">
    <source>
        <dbReference type="EMBL" id="CAK7236331.1"/>
    </source>
</evidence>
<comment type="similarity">
    <text evidence="1">Belongs to the short-chain dehydrogenases/reductases (SDR) family.</text>
</comment>
<keyword evidence="5" id="KW-1185">Reference proteome</keyword>
<proteinExistence type="inferred from homology"/>
<sequence>MSGPVALVTGASSGMGEAFTRDLVRQGWHVAMLDLRPNPKIIDDLGDNVSYYKGNVADYDSQAQCFQAAYDRYGRLDLVCLNAGMIDRSSLYILKNKNDHDTIPPAPDLSCTDVNVKGVYYGTQLAIHFMRKNKETLPGGSNIIVTASASSLYPHECYPEYSGSKAAVWNFVRSMARVLKMKENIRINSIRPGFVLTGLAPPGMVDAIDRRNTTPISTIVRALNQILGDHKLLGAALECSIEKIILTPEPEFLNGEPSARAGFVWEPGFTALHGEPSNLPDAAP</sequence>
<dbReference type="InterPro" id="IPR020904">
    <property type="entry name" value="Sc_DH/Rdtase_CS"/>
</dbReference>
<evidence type="ECO:0000256" key="1">
    <source>
        <dbReference type="ARBA" id="ARBA00006484"/>
    </source>
</evidence>
<keyword evidence="3" id="KW-0560">Oxidoreductase</keyword>
<evidence type="ECO:0000256" key="3">
    <source>
        <dbReference type="ARBA" id="ARBA00023002"/>
    </source>
</evidence>
<gene>
    <name evidence="4" type="ORF">SBRCBS47491_009601</name>
</gene>
<dbReference type="InterPro" id="IPR002347">
    <property type="entry name" value="SDR_fam"/>
</dbReference>
<reference evidence="4 5" key="1">
    <citation type="submission" date="2024-01" db="EMBL/GenBank/DDBJ databases">
        <authorList>
            <person name="Allen C."/>
            <person name="Tagirdzhanova G."/>
        </authorList>
    </citation>
    <scope>NUCLEOTIDE SEQUENCE [LARGE SCALE GENOMIC DNA]</scope>
</reference>
<keyword evidence="2" id="KW-0521">NADP</keyword>
<dbReference type="PROSITE" id="PS00061">
    <property type="entry name" value="ADH_SHORT"/>
    <property type="match status" value="1"/>
</dbReference>
<dbReference type="Gene3D" id="3.40.50.720">
    <property type="entry name" value="NAD(P)-binding Rossmann-like Domain"/>
    <property type="match status" value="1"/>
</dbReference>
<dbReference type="PRINTS" id="PR00081">
    <property type="entry name" value="GDHRDH"/>
</dbReference>
<organism evidence="4 5">
    <name type="scientific">Sporothrix bragantina</name>
    <dbReference type="NCBI Taxonomy" id="671064"/>
    <lineage>
        <taxon>Eukaryota</taxon>
        <taxon>Fungi</taxon>
        <taxon>Dikarya</taxon>
        <taxon>Ascomycota</taxon>
        <taxon>Pezizomycotina</taxon>
        <taxon>Sordariomycetes</taxon>
        <taxon>Sordariomycetidae</taxon>
        <taxon>Ophiostomatales</taxon>
        <taxon>Ophiostomataceae</taxon>
        <taxon>Sporothrix</taxon>
    </lineage>
</organism>
<dbReference type="PANTHER" id="PTHR44229">
    <property type="entry name" value="15-HYDROXYPROSTAGLANDIN DEHYDROGENASE [NAD(+)]"/>
    <property type="match status" value="1"/>
</dbReference>
<protein>
    <submittedName>
        <fullName evidence="4">Uncharacterized protein</fullName>
    </submittedName>
</protein>
<dbReference type="InterPro" id="IPR036291">
    <property type="entry name" value="NAD(P)-bd_dom_sf"/>
</dbReference>